<dbReference type="PANTHER" id="PTHR11229:SF16">
    <property type="entry name" value="LARGE RIBOSOMAL SUBUNIT PROTEIN UL3C"/>
    <property type="match status" value="1"/>
</dbReference>
<dbReference type="SUPFAM" id="SSF50447">
    <property type="entry name" value="Translation proteins"/>
    <property type="match status" value="1"/>
</dbReference>
<dbReference type="GO" id="GO:0003735">
    <property type="term" value="F:structural constituent of ribosome"/>
    <property type="evidence" value="ECO:0007669"/>
    <property type="project" value="UniProtKB-UniRule"/>
</dbReference>
<evidence type="ECO:0000313" key="11">
    <source>
        <dbReference type="EMBL" id="OGK31561.1"/>
    </source>
</evidence>
<evidence type="ECO:0000256" key="8">
    <source>
        <dbReference type="RuleBase" id="RU003905"/>
    </source>
</evidence>
<reference evidence="11 12" key="1">
    <citation type="journal article" date="2016" name="Nat. Commun.">
        <title>Thousands of microbial genomes shed light on interconnected biogeochemical processes in an aquifer system.</title>
        <authorList>
            <person name="Anantharaman K."/>
            <person name="Brown C.T."/>
            <person name="Hug L.A."/>
            <person name="Sharon I."/>
            <person name="Castelle C.J."/>
            <person name="Probst A.J."/>
            <person name="Thomas B.C."/>
            <person name="Singh A."/>
            <person name="Wilkins M.J."/>
            <person name="Karaoz U."/>
            <person name="Brodie E.L."/>
            <person name="Williams K.H."/>
            <person name="Hubbard S.S."/>
            <person name="Banfield J.F."/>
        </authorList>
    </citation>
    <scope>NUCLEOTIDE SEQUENCE [LARGE SCALE GENOMIC DNA]</scope>
</reference>
<keyword evidence="3 7" id="KW-0694">RNA-binding</keyword>
<feature type="region of interest" description="Disordered" evidence="10">
    <location>
        <begin position="145"/>
        <end position="168"/>
    </location>
</feature>
<evidence type="ECO:0000256" key="1">
    <source>
        <dbReference type="ARBA" id="ARBA00006540"/>
    </source>
</evidence>
<dbReference type="AlphaFoldDB" id="A0A1F7HK58"/>
<comment type="subunit">
    <text evidence="7 9">Part of the 50S ribosomal subunit. Forms a cluster with proteins L14 and L19.</text>
</comment>
<proteinExistence type="inferred from homology"/>
<dbReference type="InterPro" id="IPR019926">
    <property type="entry name" value="Ribosomal_uL3_CS"/>
</dbReference>
<dbReference type="InterPro" id="IPR000597">
    <property type="entry name" value="Ribosomal_uL3"/>
</dbReference>
<evidence type="ECO:0000256" key="9">
    <source>
        <dbReference type="RuleBase" id="RU003906"/>
    </source>
</evidence>
<gene>
    <name evidence="7" type="primary">rplC</name>
    <name evidence="11" type="ORF">A3F29_01225</name>
</gene>
<evidence type="ECO:0000256" key="6">
    <source>
        <dbReference type="ARBA" id="ARBA00035243"/>
    </source>
</evidence>
<dbReference type="HAMAP" id="MF_01325_B">
    <property type="entry name" value="Ribosomal_uL3_B"/>
    <property type="match status" value="1"/>
</dbReference>
<dbReference type="NCBIfam" id="TIGR03625">
    <property type="entry name" value="L3_bact"/>
    <property type="match status" value="1"/>
</dbReference>
<protein>
    <recommendedName>
        <fullName evidence="6 7">Large ribosomal subunit protein uL3</fullName>
    </recommendedName>
</protein>
<dbReference type="FunFam" id="2.40.30.10:FF:000004">
    <property type="entry name" value="50S ribosomal protein L3"/>
    <property type="match status" value="1"/>
</dbReference>
<dbReference type="PROSITE" id="PS00474">
    <property type="entry name" value="RIBOSOMAL_L3"/>
    <property type="match status" value="1"/>
</dbReference>
<evidence type="ECO:0000256" key="3">
    <source>
        <dbReference type="ARBA" id="ARBA00022884"/>
    </source>
</evidence>
<keyword evidence="4 7" id="KW-0689">Ribosomal protein</keyword>
<evidence type="ECO:0000256" key="10">
    <source>
        <dbReference type="SAM" id="MobiDB-lite"/>
    </source>
</evidence>
<name>A0A1F7HK58_9BACT</name>
<comment type="caution">
    <text evidence="11">The sequence shown here is derived from an EMBL/GenBank/DDBJ whole genome shotgun (WGS) entry which is preliminary data.</text>
</comment>
<keyword evidence="5 7" id="KW-0687">Ribonucleoprotein</keyword>
<dbReference type="GO" id="GO:0022625">
    <property type="term" value="C:cytosolic large ribosomal subunit"/>
    <property type="evidence" value="ECO:0007669"/>
    <property type="project" value="TreeGrafter"/>
</dbReference>
<dbReference type="GO" id="GO:0006412">
    <property type="term" value="P:translation"/>
    <property type="evidence" value="ECO:0007669"/>
    <property type="project" value="UniProtKB-UniRule"/>
</dbReference>
<dbReference type="InterPro" id="IPR019927">
    <property type="entry name" value="Ribosomal_uL3_bac/org-type"/>
</dbReference>
<dbReference type="Proteomes" id="UP000177199">
    <property type="component" value="Unassembled WGS sequence"/>
</dbReference>
<dbReference type="Gene3D" id="3.30.160.810">
    <property type="match status" value="1"/>
</dbReference>
<dbReference type="Pfam" id="PF00297">
    <property type="entry name" value="Ribosomal_L3"/>
    <property type="match status" value="1"/>
</dbReference>
<dbReference type="GO" id="GO:0019843">
    <property type="term" value="F:rRNA binding"/>
    <property type="evidence" value="ECO:0007669"/>
    <property type="project" value="UniProtKB-UniRule"/>
</dbReference>
<dbReference type="Gene3D" id="2.40.30.10">
    <property type="entry name" value="Translation factors"/>
    <property type="match status" value="1"/>
</dbReference>
<organism evidence="11 12">
    <name type="scientific">Candidatus Roizmanbacteria bacterium RIFCSPHIGHO2_12_FULL_33_9</name>
    <dbReference type="NCBI Taxonomy" id="1802045"/>
    <lineage>
        <taxon>Bacteria</taxon>
        <taxon>Candidatus Roizmaniibacteriota</taxon>
    </lineage>
</organism>
<evidence type="ECO:0000256" key="2">
    <source>
        <dbReference type="ARBA" id="ARBA00022730"/>
    </source>
</evidence>
<dbReference type="PANTHER" id="PTHR11229">
    <property type="entry name" value="50S RIBOSOMAL PROTEIN L3"/>
    <property type="match status" value="1"/>
</dbReference>
<evidence type="ECO:0000256" key="4">
    <source>
        <dbReference type="ARBA" id="ARBA00022980"/>
    </source>
</evidence>
<comment type="similarity">
    <text evidence="1 7 8">Belongs to the universal ribosomal protein uL3 family.</text>
</comment>
<evidence type="ECO:0000256" key="5">
    <source>
        <dbReference type="ARBA" id="ARBA00023274"/>
    </source>
</evidence>
<keyword evidence="2 7" id="KW-0699">rRNA-binding</keyword>
<comment type="function">
    <text evidence="7 9">One of the primary rRNA binding proteins, it binds directly near the 3'-end of the 23S rRNA, where it nucleates assembly of the 50S subunit.</text>
</comment>
<sequence length="224" mass="24845">MSGFILGEKSDQKQVFTEDGTRWPVTLVKTNPCFVVGIKTNDKDGYFSIKLGFKQTKNIKNPVKGELKKAGIKTPLHFLKEIRLEYANDVIVIEDDKKQGVQIGDKKIYIGDQLNPMDIFKKGDKVDVSGQSKGKGFQGVVKRHGFKGGPKTHGQSDRWRAPGSIGQSTTPGRVYKGKRMAGRMGMDRVTVRNLEIYDISEDGLYVKGLVPGGKKSLLEIRSAK</sequence>
<evidence type="ECO:0000256" key="7">
    <source>
        <dbReference type="HAMAP-Rule" id="MF_01325"/>
    </source>
</evidence>
<accession>A0A1F7HK58</accession>
<dbReference type="EMBL" id="MFZV01000003">
    <property type="protein sequence ID" value="OGK31561.1"/>
    <property type="molecule type" value="Genomic_DNA"/>
</dbReference>
<dbReference type="InterPro" id="IPR009000">
    <property type="entry name" value="Transl_B-barrel_sf"/>
</dbReference>
<evidence type="ECO:0000313" key="12">
    <source>
        <dbReference type="Proteomes" id="UP000177199"/>
    </source>
</evidence>